<feature type="transmembrane region" description="Helical" evidence="7">
    <location>
        <begin position="190"/>
        <end position="213"/>
    </location>
</feature>
<feature type="region of interest" description="Disordered" evidence="6">
    <location>
        <begin position="295"/>
        <end position="316"/>
    </location>
</feature>
<dbReference type="Pfam" id="PF20684">
    <property type="entry name" value="Fung_rhodopsin"/>
    <property type="match status" value="1"/>
</dbReference>
<organism evidence="9 10">
    <name type="scientific">Trichoderma harzianum</name>
    <name type="common">Hypocrea lixii</name>
    <dbReference type="NCBI Taxonomy" id="5544"/>
    <lineage>
        <taxon>Eukaryota</taxon>
        <taxon>Fungi</taxon>
        <taxon>Dikarya</taxon>
        <taxon>Ascomycota</taxon>
        <taxon>Pezizomycotina</taxon>
        <taxon>Sordariomycetes</taxon>
        <taxon>Hypocreomycetidae</taxon>
        <taxon>Hypocreales</taxon>
        <taxon>Hypocreaceae</taxon>
        <taxon>Trichoderma</taxon>
    </lineage>
</organism>
<comment type="caution">
    <text evidence="9">The sequence shown here is derived from an EMBL/GenBank/DDBJ whole genome shotgun (WGS) entry which is preliminary data.</text>
</comment>
<evidence type="ECO:0000256" key="6">
    <source>
        <dbReference type="SAM" id="MobiDB-lite"/>
    </source>
</evidence>
<feature type="transmembrane region" description="Helical" evidence="7">
    <location>
        <begin position="225"/>
        <end position="243"/>
    </location>
</feature>
<evidence type="ECO:0000313" key="10">
    <source>
        <dbReference type="Proteomes" id="UP000236290"/>
    </source>
</evidence>
<gene>
    <name evidence="9" type="ORF">THARTR1_10383</name>
</gene>
<reference evidence="9 10" key="1">
    <citation type="submission" date="2017-02" db="EMBL/GenBank/DDBJ databases">
        <title>Genomes of Trichoderma spp. with biocontrol activity.</title>
        <authorList>
            <person name="Gardiner D."/>
            <person name="Kazan K."/>
            <person name="Vos C."/>
            <person name="Harvey P."/>
        </authorList>
    </citation>
    <scope>NUCLEOTIDE SEQUENCE [LARGE SCALE GENOMIC DNA]</scope>
    <source>
        <strain evidence="9 10">Tr1</strain>
    </source>
</reference>
<sequence>MVEPAGDGLQLLHASIVLLILAWLTFIARTSVRVWRKALGWDDILMFIGLLLFTVTASLCIVCSYLGSGQLAAKLHPSDIMKGTKVHTLVNLQLRIGQSQTDPHQKLFFIAEYFYASSTVFIKSSIAITLLRIAESRRGYKWTIWSVIIATSISCIVFISGISNICHPITTLWGETTTGTCNLELNSDVSFFFSAVEILTDWTLAILPGALLWKIQMKSRVKISVAMILGMGAFASCATIVRLRYLTLYNNPAEFMFGTGRIGLWSIIEEGIGIVAGSLHALRPLLSLPIFGGSSSGNTSGSASNNKFMRSGSGHHPGMRNDIHLDTFQQLADTDGDGESAKHILKETKVTMERSDRAASPGEYGRSQVLGWKNNNFEG</sequence>
<dbReference type="InterPro" id="IPR052337">
    <property type="entry name" value="SAT4-like"/>
</dbReference>
<dbReference type="AlphaFoldDB" id="A0A2K0TRB2"/>
<proteinExistence type="inferred from homology"/>
<dbReference type="PANTHER" id="PTHR33048:SF21">
    <property type="entry name" value="INTEGRAL MEMBRANE PROTEIN"/>
    <property type="match status" value="1"/>
</dbReference>
<dbReference type="InterPro" id="IPR049326">
    <property type="entry name" value="Rhodopsin_dom_fungi"/>
</dbReference>
<dbReference type="Proteomes" id="UP000236290">
    <property type="component" value="Unassembled WGS sequence"/>
</dbReference>
<dbReference type="GO" id="GO:0016020">
    <property type="term" value="C:membrane"/>
    <property type="evidence" value="ECO:0007669"/>
    <property type="project" value="UniProtKB-SubCell"/>
</dbReference>
<name>A0A2K0TRB2_TRIHA</name>
<accession>A0A2K0TRB2</accession>
<comment type="subcellular location">
    <subcellularLocation>
        <location evidence="1">Membrane</location>
        <topology evidence="1">Multi-pass membrane protein</topology>
    </subcellularLocation>
</comment>
<evidence type="ECO:0000256" key="1">
    <source>
        <dbReference type="ARBA" id="ARBA00004141"/>
    </source>
</evidence>
<comment type="similarity">
    <text evidence="5">Belongs to the SAT4 family.</text>
</comment>
<keyword evidence="3 7" id="KW-1133">Transmembrane helix</keyword>
<evidence type="ECO:0000313" key="9">
    <source>
        <dbReference type="EMBL" id="PNP48041.1"/>
    </source>
</evidence>
<feature type="transmembrane region" description="Helical" evidence="7">
    <location>
        <begin position="113"/>
        <end position="131"/>
    </location>
</feature>
<feature type="domain" description="Rhodopsin" evidence="8">
    <location>
        <begin position="29"/>
        <end position="287"/>
    </location>
</feature>
<protein>
    <recommendedName>
        <fullName evidence="8">Rhodopsin domain-containing protein</fullName>
    </recommendedName>
</protein>
<feature type="transmembrane region" description="Helical" evidence="7">
    <location>
        <begin position="44"/>
        <end position="67"/>
    </location>
</feature>
<evidence type="ECO:0000256" key="3">
    <source>
        <dbReference type="ARBA" id="ARBA00022989"/>
    </source>
</evidence>
<feature type="compositionally biased region" description="Low complexity" evidence="6">
    <location>
        <begin position="295"/>
        <end position="306"/>
    </location>
</feature>
<evidence type="ECO:0000256" key="2">
    <source>
        <dbReference type="ARBA" id="ARBA00022692"/>
    </source>
</evidence>
<evidence type="ECO:0000259" key="8">
    <source>
        <dbReference type="Pfam" id="PF20684"/>
    </source>
</evidence>
<evidence type="ECO:0000256" key="5">
    <source>
        <dbReference type="ARBA" id="ARBA00038359"/>
    </source>
</evidence>
<keyword evidence="2 7" id="KW-0812">Transmembrane</keyword>
<evidence type="ECO:0000256" key="7">
    <source>
        <dbReference type="SAM" id="Phobius"/>
    </source>
</evidence>
<feature type="transmembrane region" description="Helical" evidence="7">
    <location>
        <begin position="143"/>
        <end position="170"/>
    </location>
</feature>
<dbReference type="EMBL" id="MTYI01000250">
    <property type="protein sequence ID" value="PNP48041.1"/>
    <property type="molecule type" value="Genomic_DNA"/>
</dbReference>
<dbReference type="OrthoDB" id="3923077at2759"/>
<feature type="transmembrane region" description="Helical" evidence="7">
    <location>
        <begin position="12"/>
        <end position="32"/>
    </location>
</feature>
<dbReference type="PANTHER" id="PTHR33048">
    <property type="entry name" value="PTH11-LIKE INTEGRAL MEMBRANE PROTEIN (AFU_ORTHOLOGUE AFUA_5G11245)"/>
    <property type="match status" value="1"/>
</dbReference>
<keyword evidence="4 7" id="KW-0472">Membrane</keyword>
<evidence type="ECO:0000256" key="4">
    <source>
        <dbReference type="ARBA" id="ARBA00023136"/>
    </source>
</evidence>